<name>A0A1G9GM64_ENTCA</name>
<dbReference type="RefSeq" id="WP_010749327.1">
    <property type="nucleotide sequence ID" value="NZ_CABGJK010000004.1"/>
</dbReference>
<reference evidence="3 6" key="2">
    <citation type="submission" date="2019-11" db="EMBL/GenBank/DDBJ databases">
        <title>Detection and genome characteristic of a blood enterococcus casselifavus isolate from Zhengzhou,china.</title>
        <authorList>
            <person name="Wen P."/>
        </authorList>
    </citation>
    <scope>NUCLEOTIDE SEQUENCE [LARGE SCALE GENOMIC DNA]</scope>
    <source>
        <strain evidence="3 6">EC291</strain>
    </source>
</reference>
<dbReference type="EMBL" id="QRMZ01000009">
    <property type="protein sequence ID" value="RHK06553.1"/>
    <property type="molecule type" value="Genomic_DNA"/>
</dbReference>
<evidence type="ECO:0000313" key="2">
    <source>
        <dbReference type="EMBL" id="MDT2964251.1"/>
    </source>
</evidence>
<dbReference type="InterPro" id="IPR010499">
    <property type="entry name" value="AraC_E-bd"/>
</dbReference>
<gene>
    <name evidence="4" type="ORF">DW084_08345</name>
    <name evidence="3" type="ORF">GFU50_11805</name>
    <name evidence="2" type="ORF">P7I32_06490</name>
</gene>
<dbReference type="Proteomes" id="UP000422837">
    <property type="component" value="Chromosome"/>
</dbReference>
<feature type="domain" description="AraC effector-binding" evidence="1">
    <location>
        <begin position="4"/>
        <end position="159"/>
    </location>
</feature>
<reference evidence="4 5" key="1">
    <citation type="submission" date="2018-08" db="EMBL/GenBank/DDBJ databases">
        <title>A genome reference for cultivated species of the human gut microbiota.</title>
        <authorList>
            <person name="Zou Y."/>
            <person name="Xue W."/>
            <person name="Luo G."/>
        </authorList>
    </citation>
    <scope>NUCLEOTIDE SEQUENCE [LARGE SCALE GENOMIC DNA]</scope>
    <source>
        <strain evidence="4 5">AF48-16</strain>
    </source>
</reference>
<evidence type="ECO:0000313" key="5">
    <source>
        <dbReference type="Proteomes" id="UP000286288"/>
    </source>
</evidence>
<dbReference type="SMART" id="SM00871">
    <property type="entry name" value="AraC_E_bind"/>
    <property type="match status" value="1"/>
</dbReference>
<dbReference type="EMBL" id="CP046123">
    <property type="protein sequence ID" value="QGN30155.1"/>
    <property type="molecule type" value="Genomic_DNA"/>
</dbReference>
<evidence type="ECO:0000313" key="4">
    <source>
        <dbReference type="EMBL" id="RHK06553.1"/>
    </source>
</evidence>
<dbReference type="OrthoDB" id="9787872at2"/>
<dbReference type="InterPro" id="IPR011256">
    <property type="entry name" value="Reg_factor_effector_dom_sf"/>
</dbReference>
<dbReference type="Gene3D" id="3.20.80.10">
    <property type="entry name" value="Regulatory factor, effector binding domain"/>
    <property type="match status" value="1"/>
</dbReference>
<accession>A0A1G9GM64</accession>
<protein>
    <submittedName>
        <fullName evidence="4">AraC family transcriptional regulator</fullName>
    </submittedName>
    <submittedName>
        <fullName evidence="2">GyrI-like domain-containing protein</fullName>
    </submittedName>
</protein>
<evidence type="ECO:0000313" key="3">
    <source>
        <dbReference type="EMBL" id="QGN30155.1"/>
    </source>
</evidence>
<sequence>MQLGEVIRVERPAFYVIGKEGKGLAEEGASWVPALWELATKDFEEIEFLVSDQKAEELEFWGLMSDGTNWLEPWQETGRYLAGVQVQTENFPPVGWVRWEMPAMTYLVVKTDEKNLTMMTEKMLMEVLPENNVQLSAAIQERYLPHFKEGEVELFFPVEPLATATVETVE</sequence>
<reference evidence="2" key="3">
    <citation type="submission" date="2023-03" db="EMBL/GenBank/DDBJ databases">
        <authorList>
            <person name="Shen W."/>
            <person name="Cai J."/>
        </authorList>
    </citation>
    <scope>NUCLEOTIDE SEQUENCE</scope>
    <source>
        <strain evidence="2">K72-2</strain>
    </source>
</reference>
<dbReference type="Proteomes" id="UP001268896">
    <property type="component" value="Unassembled WGS sequence"/>
</dbReference>
<dbReference type="GeneID" id="15142697"/>
<dbReference type="SUPFAM" id="SSF55136">
    <property type="entry name" value="Probable bacterial effector-binding domain"/>
    <property type="match status" value="1"/>
</dbReference>
<evidence type="ECO:0000259" key="1">
    <source>
        <dbReference type="SMART" id="SM00871"/>
    </source>
</evidence>
<dbReference type="Proteomes" id="UP000286288">
    <property type="component" value="Unassembled WGS sequence"/>
</dbReference>
<dbReference type="AlphaFoldDB" id="A0A1G9GM64"/>
<evidence type="ECO:0000313" key="6">
    <source>
        <dbReference type="Proteomes" id="UP000422837"/>
    </source>
</evidence>
<proteinExistence type="predicted"/>
<dbReference type="EMBL" id="JARQDV010000003">
    <property type="protein sequence ID" value="MDT2964251.1"/>
    <property type="molecule type" value="Genomic_DNA"/>
</dbReference>
<organism evidence="4 5">
    <name type="scientific">Enterococcus casseliflavus</name>
    <name type="common">Enterococcus flavescens</name>
    <dbReference type="NCBI Taxonomy" id="37734"/>
    <lineage>
        <taxon>Bacteria</taxon>
        <taxon>Bacillati</taxon>
        <taxon>Bacillota</taxon>
        <taxon>Bacilli</taxon>
        <taxon>Lactobacillales</taxon>
        <taxon>Enterococcaceae</taxon>
        <taxon>Enterococcus</taxon>
    </lineage>
</organism>